<dbReference type="EMBL" id="CABGGS010000003">
    <property type="protein sequence ID" value="VUS30675.1"/>
    <property type="molecule type" value="Genomic_DNA"/>
</dbReference>
<gene>
    <name evidence="3" type="primary">bglH_3</name>
    <name evidence="3" type="ORF">SB6411_04590</name>
</gene>
<name>A0ABY6V9B9_9ENTR</name>
<sequence length="477" mass="55206">MTKIVGSTPIGYNNSFPEDFLWGGAVAANQCEGAWLSDGKGLDLASCFPNGIHHHFVGHPQSDKYYALRDGIDFYNRYKEDIQLFKELGLKIFRTSINWTRIFPQGDEATPNEAGLKFYDDLFDELLKNDIKPLITLSHYETPMGLVEKYGSWRNRKLIDFYARYCEVVFTRYKHKVKYWITFNEINNMRRNPDYVAGIIFNHEDLNKQEVVFQANHHMFVANAKAIKLCREIIPDAQIGCMLGSSNVYPNNCDPIAVLETQELRRRSLFYSDVMLRGYYPAYIYRLWNEHNCKLIITDEDLALIKNYTNDFLAFSYYKTTTHEAGQPFFGDTGGDIGTPNPYLETTAWGWQIDSVGFRYTLNELWDRYQKPLFPVENGLGAVDVVEDGKIHDAYRVDYLRQHLMALKEAIRDGVNVMGYTWWGPIDIVSAGTGEMKKRYGFIYVDKDNEGHGTLQRIKKDSFAWYQNIIMTNGAEL</sequence>
<dbReference type="InterPro" id="IPR001360">
    <property type="entry name" value="Glyco_hydro_1"/>
</dbReference>
<evidence type="ECO:0000256" key="1">
    <source>
        <dbReference type="ARBA" id="ARBA00023295"/>
    </source>
</evidence>
<dbReference type="Gene3D" id="3.20.20.80">
    <property type="entry name" value="Glycosidases"/>
    <property type="match status" value="1"/>
</dbReference>
<keyword evidence="1" id="KW-0378">Hydrolase</keyword>
<keyword evidence="1" id="KW-0326">Glycosidase</keyword>
<comment type="similarity">
    <text evidence="2">Belongs to the glycosyl hydrolase 1 family.</text>
</comment>
<dbReference type="InterPro" id="IPR033132">
    <property type="entry name" value="GH_1_N_CS"/>
</dbReference>
<dbReference type="PRINTS" id="PR00131">
    <property type="entry name" value="GLHYDRLASE1"/>
</dbReference>
<dbReference type="SUPFAM" id="SSF51445">
    <property type="entry name" value="(Trans)glycosidases"/>
    <property type="match status" value="1"/>
</dbReference>
<protein>
    <submittedName>
        <fullName evidence="3">Aryl-phospho-beta-D-glucosidase BglH</fullName>
    </submittedName>
</protein>
<evidence type="ECO:0000256" key="2">
    <source>
        <dbReference type="RuleBase" id="RU003690"/>
    </source>
</evidence>
<dbReference type="Pfam" id="PF00232">
    <property type="entry name" value="Glyco_hydro_1"/>
    <property type="match status" value="1"/>
</dbReference>
<dbReference type="RefSeq" id="WP_328592351.1">
    <property type="nucleotide sequence ID" value="NZ_CABGGS010000003.1"/>
</dbReference>
<evidence type="ECO:0000313" key="4">
    <source>
        <dbReference type="Proteomes" id="UP000317652"/>
    </source>
</evidence>
<reference evidence="3 4" key="1">
    <citation type="submission" date="2019-07" db="EMBL/GenBank/DDBJ databases">
        <authorList>
            <person name="Brisse S."/>
            <person name="Rodrigues C."/>
            <person name="Thorpe H."/>
        </authorList>
    </citation>
    <scope>NUCLEOTIDE SEQUENCE [LARGE SCALE GENOMIC DNA]</scope>
    <source>
        <strain evidence="3">SB6411</strain>
    </source>
</reference>
<keyword evidence="4" id="KW-1185">Reference proteome</keyword>
<proteinExistence type="inferred from homology"/>
<accession>A0ABY6V9B9</accession>
<dbReference type="PANTHER" id="PTHR10353">
    <property type="entry name" value="GLYCOSYL HYDROLASE"/>
    <property type="match status" value="1"/>
</dbReference>
<organism evidence="3 4">
    <name type="scientific">Klebsiella spallanzanii</name>
    <dbReference type="NCBI Taxonomy" id="2587528"/>
    <lineage>
        <taxon>Bacteria</taxon>
        <taxon>Pseudomonadati</taxon>
        <taxon>Pseudomonadota</taxon>
        <taxon>Gammaproteobacteria</taxon>
        <taxon>Enterobacterales</taxon>
        <taxon>Enterobacteriaceae</taxon>
        <taxon>Klebsiella/Raoultella group</taxon>
        <taxon>Klebsiella</taxon>
    </lineage>
</organism>
<dbReference type="PANTHER" id="PTHR10353:SF122">
    <property type="entry name" value="6-PHOSPHO-BETA-GLUCOSIDASE ASCB-RELATED"/>
    <property type="match status" value="1"/>
</dbReference>
<dbReference type="PROSITE" id="PS00653">
    <property type="entry name" value="GLYCOSYL_HYDROL_F1_2"/>
    <property type="match status" value="1"/>
</dbReference>
<dbReference type="Proteomes" id="UP000317652">
    <property type="component" value="Unassembled WGS sequence"/>
</dbReference>
<evidence type="ECO:0000313" key="3">
    <source>
        <dbReference type="EMBL" id="VUS30675.1"/>
    </source>
</evidence>
<dbReference type="InterPro" id="IPR017853">
    <property type="entry name" value="GH"/>
</dbReference>
<comment type="caution">
    <text evidence="3">The sequence shown here is derived from an EMBL/GenBank/DDBJ whole genome shotgun (WGS) entry which is preliminary data.</text>
</comment>